<comment type="caution">
    <text evidence="2">The sequence shown here is derived from an EMBL/GenBank/DDBJ whole genome shotgun (WGS) entry which is preliminary data.</text>
</comment>
<dbReference type="OrthoDB" id="194076at2759"/>
<dbReference type="PANTHER" id="PTHR38052">
    <property type="entry name" value="EXPRESSED PROTEIN"/>
    <property type="match status" value="1"/>
</dbReference>
<protein>
    <submittedName>
        <fullName evidence="2">DNA repair protein</fullName>
    </submittedName>
</protein>
<dbReference type="Pfam" id="PF03992">
    <property type="entry name" value="ABM"/>
    <property type="match status" value="1"/>
</dbReference>
<dbReference type="Proteomes" id="UP000620124">
    <property type="component" value="Unassembled WGS sequence"/>
</dbReference>
<dbReference type="PANTHER" id="PTHR38052:SF1">
    <property type="entry name" value="ABM DOMAIN-CONTAINING PROTEIN"/>
    <property type="match status" value="1"/>
</dbReference>
<keyword evidence="3" id="KW-1185">Reference proteome</keyword>
<reference evidence="2" key="1">
    <citation type="submission" date="2020-05" db="EMBL/GenBank/DDBJ databases">
        <title>Mycena genomes resolve the evolution of fungal bioluminescence.</title>
        <authorList>
            <person name="Tsai I.J."/>
        </authorList>
    </citation>
    <scope>NUCLEOTIDE SEQUENCE</scope>
    <source>
        <strain evidence="2">CCC161011</strain>
    </source>
</reference>
<dbReference type="AlphaFoldDB" id="A0A8H7CB76"/>
<evidence type="ECO:0000259" key="1">
    <source>
        <dbReference type="PROSITE" id="PS51725"/>
    </source>
</evidence>
<sequence>MVYTVVVQLYSQPGKEAEVKNVLVKASQAYSKDKGTIAWHVMQDQKDPTAWCIVERFEEESDLETHRANPFFKQFPKSIGPFLDRQRPMKIFYNNELDSTVRAKL</sequence>
<feature type="domain" description="ABM" evidence="1">
    <location>
        <begin position="3"/>
        <end position="92"/>
    </location>
</feature>
<name>A0A8H7CB76_9AGAR</name>
<dbReference type="PROSITE" id="PS51725">
    <property type="entry name" value="ABM"/>
    <property type="match status" value="1"/>
</dbReference>
<accession>A0A8H7CB76</accession>
<dbReference type="InterPro" id="IPR011008">
    <property type="entry name" value="Dimeric_a/b-barrel"/>
</dbReference>
<dbReference type="InterPro" id="IPR007138">
    <property type="entry name" value="ABM_dom"/>
</dbReference>
<proteinExistence type="predicted"/>
<dbReference type="EMBL" id="JACAZI010000032">
    <property type="protein sequence ID" value="KAF7330955.1"/>
    <property type="molecule type" value="Genomic_DNA"/>
</dbReference>
<dbReference type="Gene3D" id="3.30.70.100">
    <property type="match status" value="1"/>
</dbReference>
<gene>
    <name evidence="2" type="ORF">MVEN_02435400</name>
</gene>
<evidence type="ECO:0000313" key="2">
    <source>
        <dbReference type="EMBL" id="KAF7330955.1"/>
    </source>
</evidence>
<dbReference type="SUPFAM" id="SSF54909">
    <property type="entry name" value="Dimeric alpha+beta barrel"/>
    <property type="match status" value="1"/>
</dbReference>
<evidence type="ECO:0000313" key="3">
    <source>
        <dbReference type="Proteomes" id="UP000620124"/>
    </source>
</evidence>
<organism evidence="2 3">
    <name type="scientific">Mycena venus</name>
    <dbReference type="NCBI Taxonomy" id="2733690"/>
    <lineage>
        <taxon>Eukaryota</taxon>
        <taxon>Fungi</taxon>
        <taxon>Dikarya</taxon>
        <taxon>Basidiomycota</taxon>
        <taxon>Agaricomycotina</taxon>
        <taxon>Agaricomycetes</taxon>
        <taxon>Agaricomycetidae</taxon>
        <taxon>Agaricales</taxon>
        <taxon>Marasmiineae</taxon>
        <taxon>Mycenaceae</taxon>
        <taxon>Mycena</taxon>
    </lineage>
</organism>